<proteinExistence type="predicted"/>
<name>A0A7K0ER10_9BACT</name>
<accession>A0A7K0ER10</accession>
<reference evidence="1 2" key="1">
    <citation type="journal article" date="2018" name="Antonie Van Leeuwenhoek">
        <title>Larkinella terrae sp. nov., isolated from soil on Jeju Island, South Korea.</title>
        <authorList>
            <person name="Ten L.N."/>
            <person name="Jeon J."/>
            <person name="Park S.J."/>
            <person name="Park S."/>
            <person name="Lee S.Y."/>
            <person name="Kim M.K."/>
            <person name="Jung H.Y."/>
        </authorList>
    </citation>
    <scope>NUCLEOTIDE SEQUENCE [LARGE SCALE GENOMIC DNA]</scope>
    <source>
        <strain evidence="1 2">KCTC 52001</strain>
    </source>
</reference>
<organism evidence="1 2">
    <name type="scientific">Larkinella terrae</name>
    <dbReference type="NCBI Taxonomy" id="2025311"/>
    <lineage>
        <taxon>Bacteria</taxon>
        <taxon>Pseudomonadati</taxon>
        <taxon>Bacteroidota</taxon>
        <taxon>Cytophagia</taxon>
        <taxon>Cytophagales</taxon>
        <taxon>Spirosomataceae</taxon>
        <taxon>Larkinella</taxon>
    </lineage>
</organism>
<dbReference type="EMBL" id="WJXZ01000014">
    <property type="protein sequence ID" value="MRS64229.1"/>
    <property type="molecule type" value="Genomic_DNA"/>
</dbReference>
<protein>
    <submittedName>
        <fullName evidence="1">Uncharacterized protein</fullName>
    </submittedName>
</protein>
<comment type="caution">
    <text evidence="1">The sequence shown here is derived from an EMBL/GenBank/DDBJ whole genome shotgun (WGS) entry which is preliminary data.</text>
</comment>
<evidence type="ECO:0000313" key="2">
    <source>
        <dbReference type="Proteomes" id="UP000441754"/>
    </source>
</evidence>
<sequence length="235" mass="26457">MKTVLFTLGIGLMTQGAILAQSTEVIRVKGGIGGEKAVPFTARYRYEQFRSGKVMYLNGTVATARFNYNILLGEMQFIDSRGDTLALADEPVVRLVGVGDDVFLHDRKKGYLEIIADYSTVKLVTRQGLKMARTERMGGYDQSNGTGAITTYQSYSSGNMSVSQLERKGDLVLIKGRDYFMIDRNNRSFSATKSNLLKVFGKHRPLVTDYLVRESIDFKREDDLKKLLRYCSELQ</sequence>
<evidence type="ECO:0000313" key="1">
    <source>
        <dbReference type="EMBL" id="MRS64229.1"/>
    </source>
</evidence>
<gene>
    <name evidence="1" type="ORF">GJJ30_23225</name>
</gene>
<dbReference type="AlphaFoldDB" id="A0A7K0ER10"/>
<dbReference type="Proteomes" id="UP000441754">
    <property type="component" value="Unassembled WGS sequence"/>
</dbReference>
<dbReference type="OrthoDB" id="1100665at2"/>
<keyword evidence="2" id="KW-1185">Reference proteome</keyword>
<dbReference type="RefSeq" id="WP_154177591.1">
    <property type="nucleotide sequence ID" value="NZ_WJXZ01000014.1"/>
</dbReference>